<keyword evidence="2" id="KW-1185">Reference proteome</keyword>
<proteinExistence type="predicted"/>
<reference evidence="1 2" key="1">
    <citation type="submission" date="2023-06" db="EMBL/GenBank/DDBJ databases">
        <title>Five Gram-positive bacteria isolated from mangrove sediments in Shenzhen, Guangdong, China.</title>
        <authorList>
            <person name="Yu S."/>
            <person name="Zheng W."/>
            <person name="Huang Y."/>
        </authorList>
    </citation>
    <scope>NUCLEOTIDE SEQUENCE [LARGE SCALE GENOMIC DNA]</scope>
    <source>
        <strain evidence="1 2">SaN35-3</strain>
    </source>
</reference>
<accession>A0ABY9JTS0</accession>
<evidence type="ECO:0008006" key="3">
    <source>
        <dbReference type="Google" id="ProtNLM"/>
    </source>
</evidence>
<dbReference type="InterPro" id="IPR026838">
    <property type="entry name" value="YheC/D"/>
</dbReference>
<dbReference type="RefSeq" id="WP_306019808.1">
    <property type="nucleotide sequence ID" value="NZ_CP129013.1"/>
</dbReference>
<dbReference type="EMBL" id="CP129013">
    <property type="protein sequence ID" value="WLR42801.1"/>
    <property type="molecule type" value="Genomic_DNA"/>
</dbReference>
<name>A0ABY9JTS0_9BACI</name>
<dbReference type="Proteomes" id="UP001197974">
    <property type="component" value="Chromosome"/>
</dbReference>
<protein>
    <recommendedName>
        <fullName evidence="3">ATP-grasp domain-containing protein</fullName>
    </recommendedName>
</protein>
<sequence length="72" mass="8183">MDVDQLHDLVNEIGHCLSSQLGKVGEFSLDLGITEEDQFVLFEINSKPMKFDEKPIEKARINALAELFLSYL</sequence>
<evidence type="ECO:0000313" key="2">
    <source>
        <dbReference type="Proteomes" id="UP001197974"/>
    </source>
</evidence>
<organism evidence="1 2">
    <name type="scientific">Bacillus carboniphilus</name>
    <dbReference type="NCBI Taxonomy" id="86663"/>
    <lineage>
        <taxon>Bacteria</taxon>
        <taxon>Bacillati</taxon>
        <taxon>Bacillota</taxon>
        <taxon>Bacilli</taxon>
        <taxon>Bacillales</taxon>
        <taxon>Bacillaceae</taxon>
        <taxon>Bacillus</taxon>
    </lineage>
</organism>
<gene>
    <name evidence="1" type="ORF">LC087_00725</name>
</gene>
<evidence type="ECO:0000313" key="1">
    <source>
        <dbReference type="EMBL" id="WLR42801.1"/>
    </source>
</evidence>
<dbReference type="Pfam" id="PF14398">
    <property type="entry name" value="ATPgrasp_YheCD"/>
    <property type="match status" value="1"/>
</dbReference>